<feature type="chain" id="PRO_5045919297" evidence="1">
    <location>
        <begin position="23"/>
        <end position="151"/>
    </location>
</feature>
<dbReference type="EMBL" id="JAUQOM010000001">
    <property type="protein sequence ID" value="MDO7833985.1"/>
    <property type="molecule type" value="Genomic_DNA"/>
</dbReference>
<gene>
    <name evidence="2" type="ORF">Q4610_02910</name>
</gene>
<accession>A0ABT8ZHG5</accession>
<reference evidence="2" key="1">
    <citation type="submission" date="2023-07" db="EMBL/GenBank/DDBJ databases">
        <title>Bacterial whole genome sequence for Sphingobium sp. HBC34.</title>
        <authorList>
            <person name="Le V."/>
            <person name="Ko S.-R."/>
            <person name="Ahn C.-Y."/>
            <person name="Oh H.-M."/>
        </authorList>
    </citation>
    <scope>NUCLEOTIDE SEQUENCE</scope>
    <source>
        <strain evidence="2">HBC34</strain>
    </source>
</reference>
<keyword evidence="3" id="KW-1185">Reference proteome</keyword>
<evidence type="ECO:0000313" key="2">
    <source>
        <dbReference type="EMBL" id="MDO7833985.1"/>
    </source>
</evidence>
<proteinExistence type="predicted"/>
<protein>
    <submittedName>
        <fullName evidence="2">Uncharacterized protein</fullName>
    </submittedName>
</protein>
<feature type="signal peptide" evidence="1">
    <location>
        <begin position="1"/>
        <end position="22"/>
    </location>
</feature>
<evidence type="ECO:0000256" key="1">
    <source>
        <dbReference type="SAM" id="SignalP"/>
    </source>
</evidence>
<organism evidence="2 3">
    <name type="scientific">Sphingobium cyanobacteriorum</name>
    <dbReference type="NCBI Taxonomy" id="3063954"/>
    <lineage>
        <taxon>Bacteria</taxon>
        <taxon>Pseudomonadati</taxon>
        <taxon>Pseudomonadota</taxon>
        <taxon>Alphaproteobacteria</taxon>
        <taxon>Sphingomonadales</taxon>
        <taxon>Sphingomonadaceae</taxon>
        <taxon>Sphingobium</taxon>
    </lineage>
</organism>
<dbReference type="RefSeq" id="WP_304534501.1">
    <property type="nucleotide sequence ID" value="NZ_JAUQOM010000001.1"/>
</dbReference>
<sequence length="151" mass="16035">MKRVMGMMAAALLLLGAGPAMAQADGQAQAQALGECMVLKSTGADRLVVARWFLTSLASAPQATGVATLTPGKKDEFDKGMAAIFTRLMAVDCADQARPLFRAKDEAGFRVAGEALGRVAMEELLNNPQARAALSAYTQYLRQEDFKAVLP</sequence>
<evidence type="ECO:0000313" key="3">
    <source>
        <dbReference type="Proteomes" id="UP001176471"/>
    </source>
</evidence>
<name>A0ABT8ZHG5_9SPHN</name>
<keyword evidence="1" id="KW-0732">Signal</keyword>
<dbReference type="Proteomes" id="UP001176471">
    <property type="component" value="Unassembled WGS sequence"/>
</dbReference>
<comment type="caution">
    <text evidence="2">The sequence shown here is derived from an EMBL/GenBank/DDBJ whole genome shotgun (WGS) entry which is preliminary data.</text>
</comment>